<dbReference type="SMART" id="SM00487">
    <property type="entry name" value="DEXDc"/>
    <property type="match status" value="1"/>
</dbReference>
<dbReference type="CDD" id="cd18011">
    <property type="entry name" value="DEXDc_RapA"/>
    <property type="match status" value="1"/>
</dbReference>
<dbReference type="GO" id="GO:0016787">
    <property type="term" value="F:hydrolase activity"/>
    <property type="evidence" value="ECO:0007669"/>
    <property type="project" value="UniProtKB-KW"/>
</dbReference>
<feature type="domain" description="Helicase C-terminal" evidence="6">
    <location>
        <begin position="470"/>
        <end position="637"/>
    </location>
</feature>
<gene>
    <name evidence="7" type="ORF">E0H92_42465</name>
</gene>
<dbReference type="InterPro" id="IPR038718">
    <property type="entry name" value="SNF2-like_sf"/>
</dbReference>
<feature type="domain" description="Helicase ATP-binding" evidence="5">
    <location>
        <begin position="109"/>
        <end position="286"/>
    </location>
</feature>
<dbReference type="GO" id="GO:0004386">
    <property type="term" value="F:helicase activity"/>
    <property type="evidence" value="ECO:0007669"/>
    <property type="project" value="UniProtKB-KW"/>
</dbReference>
<organism evidence="7 8">
    <name type="scientific">Kribbella speibonae</name>
    <dbReference type="NCBI Taxonomy" id="1572660"/>
    <lineage>
        <taxon>Bacteria</taxon>
        <taxon>Bacillati</taxon>
        <taxon>Actinomycetota</taxon>
        <taxon>Actinomycetes</taxon>
        <taxon>Propionibacteriales</taxon>
        <taxon>Kribbellaceae</taxon>
        <taxon>Kribbella</taxon>
    </lineage>
</organism>
<dbReference type="PROSITE" id="PS51192">
    <property type="entry name" value="HELICASE_ATP_BIND_1"/>
    <property type="match status" value="1"/>
</dbReference>
<dbReference type="RefSeq" id="WP_131500281.1">
    <property type="nucleotide sequence ID" value="NZ_SJKC01000009.1"/>
</dbReference>
<sequence length="956" mass="104801">MTATEFRPGTLVTARGREWLVLPGSPNGTLLVRPLGGRDDETTVLLPELDNPATAVFDAPSVHDRGDAARARLLRDALRLSFRATAGPFRSFAQLSVSPRNYQLVPLMMAAAQDTTRLLIADGVGIGKTIEAGLIAAELIASGDAQRLAVLCSPQLAPQWQSELRTKFGINAEVLLPSTANRLARSVPFGSTVYEHYPYLIVSTDYIKQRSRRDEFALLCPELVIVDEAHASIAPSTIGSSQAHQRYTLLRRLADDQSRHLLLLTATPHNGDDGAWQSLVGLLDNRLGELPADLSGAHREDDRKLLARFLIQRQRADISENYLSEDTPFPKREHAEESYKLTPEYRTLFDRVLAYAREQVTDPALNHVRRRVRWWSAIALLRSIASSPAAAEQTLLNRSDLKDVDSAEVADAVAGPRVFDVDLDDAAEGEDTALGADTSTEQSPDTIARRRLRTFAAEARALRGVKGDAKLKRVIAIVNTLVADGYHPILFCRYIPTAEYLAEHVTAALAKSHPTARVEAVTGTLPPEEREARVNDLTVHDGPRVLVATDCLSEGVNLQDGFTAVLHYDLAWNPTRHEQREGRVDRFGQVAPTVRAVTYYGADNKIDGVVLDVLIRRHEAIKRSTGVSVPVPVDSTTVMNAIWESLLLRGTDPDQLTFDFGDLATSETADAVLTQWVDAAEREKASRSRFRQAALRPDQVEVTLADVRRSLGGPADAERFMRDALGLLSGQLSDTTDGFTVRTDTLPRALLDQLPPTKAPVLRFHRSLPAPLGEPLLTRTDPTVEATARYVLDAALDPLLPDVVRPARRAAVIRTRAVQTVTTLLVVRFRVELVVPGSRRTITQVAEDAQFLAFTTSGDDINWLEPAKADALLAAQPTGNVHDELAAVQLQRALDRIPALQEHLATLGDSIAADAVEAHRAVRRSSRLGLRGLDARLLPPPDVLGVYIYLPDRSTS</sequence>
<evidence type="ECO:0000256" key="4">
    <source>
        <dbReference type="ARBA" id="ARBA00022840"/>
    </source>
</evidence>
<dbReference type="Gene3D" id="3.40.50.300">
    <property type="entry name" value="P-loop containing nucleotide triphosphate hydrolases"/>
    <property type="match status" value="1"/>
</dbReference>
<dbReference type="InterPro" id="IPR014001">
    <property type="entry name" value="Helicase_ATP-bd"/>
</dbReference>
<dbReference type="Proteomes" id="UP000294225">
    <property type="component" value="Unassembled WGS sequence"/>
</dbReference>
<dbReference type="CDD" id="cd18793">
    <property type="entry name" value="SF2_C_SNF"/>
    <property type="match status" value="1"/>
</dbReference>
<comment type="caution">
    <text evidence="7">The sequence shown here is derived from an EMBL/GenBank/DDBJ whole genome shotgun (WGS) entry which is preliminary data.</text>
</comment>
<dbReference type="EMBL" id="SJKC01000009">
    <property type="protein sequence ID" value="TCC29678.1"/>
    <property type="molecule type" value="Genomic_DNA"/>
</dbReference>
<keyword evidence="4" id="KW-0067">ATP-binding</keyword>
<dbReference type="PROSITE" id="PS51194">
    <property type="entry name" value="HELICASE_CTER"/>
    <property type="match status" value="1"/>
</dbReference>
<dbReference type="PANTHER" id="PTHR45766">
    <property type="entry name" value="DNA ANNEALING HELICASE AND ENDONUCLEASE ZRANB3 FAMILY MEMBER"/>
    <property type="match status" value="1"/>
</dbReference>
<evidence type="ECO:0000313" key="7">
    <source>
        <dbReference type="EMBL" id="TCC29678.1"/>
    </source>
</evidence>
<name>A0A4R0IFL6_9ACTN</name>
<evidence type="ECO:0000256" key="1">
    <source>
        <dbReference type="ARBA" id="ARBA00022741"/>
    </source>
</evidence>
<dbReference type="InterPro" id="IPR049730">
    <property type="entry name" value="SNF2/RAD54-like_C"/>
</dbReference>
<dbReference type="Gene3D" id="3.40.50.10810">
    <property type="entry name" value="Tandem AAA-ATPase domain"/>
    <property type="match status" value="1"/>
</dbReference>
<dbReference type="SUPFAM" id="SSF52540">
    <property type="entry name" value="P-loop containing nucleoside triphosphate hydrolases"/>
    <property type="match status" value="1"/>
</dbReference>
<dbReference type="GO" id="GO:0005524">
    <property type="term" value="F:ATP binding"/>
    <property type="evidence" value="ECO:0007669"/>
    <property type="project" value="InterPro"/>
</dbReference>
<accession>A0A4R0IFL6</accession>
<dbReference type="Pfam" id="PF00271">
    <property type="entry name" value="Helicase_C"/>
    <property type="match status" value="1"/>
</dbReference>
<proteinExistence type="predicted"/>
<keyword evidence="3 7" id="KW-0347">Helicase</keyword>
<dbReference type="InterPro" id="IPR001650">
    <property type="entry name" value="Helicase_C-like"/>
</dbReference>
<evidence type="ECO:0000256" key="2">
    <source>
        <dbReference type="ARBA" id="ARBA00022801"/>
    </source>
</evidence>
<evidence type="ECO:0000259" key="6">
    <source>
        <dbReference type="PROSITE" id="PS51194"/>
    </source>
</evidence>
<dbReference type="InterPro" id="IPR057342">
    <property type="entry name" value="DEXDc_RapA"/>
</dbReference>
<keyword evidence="1" id="KW-0547">Nucleotide-binding</keyword>
<dbReference type="PANTHER" id="PTHR45766:SF6">
    <property type="entry name" value="SWI_SNF-RELATED MATRIX-ASSOCIATED ACTIN-DEPENDENT REGULATOR OF CHROMATIN SUBFAMILY A-LIKE PROTEIN 1"/>
    <property type="match status" value="1"/>
</dbReference>
<evidence type="ECO:0000313" key="8">
    <source>
        <dbReference type="Proteomes" id="UP000294225"/>
    </source>
</evidence>
<dbReference type="AlphaFoldDB" id="A0A4R0IFL6"/>
<dbReference type="InterPro" id="IPR027417">
    <property type="entry name" value="P-loop_NTPase"/>
</dbReference>
<keyword evidence="2" id="KW-0378">Hydrolase</keyword>
<dbReference type="Pfam" id="PF04851">
    <property type="entry name" value="ResIII"/>
    <property type="match status" value="1"/>
</dbReference>
<evidence type="ECO:0000259" key="5">
    <source>
        <dbReference type="PROSITE" id="PS51192"/>
    </source>
</evidence>
<protein>
    <submittedName>
        <fullName evidence="7">Helicase</fullName>
    </submittedName>
</protein>
<reference evidence="7 8" key="1">
    <citation type="submission" date="2019-02" db="EMBL/GenBank/DDBJ databases">
        <title>Kribbella capetownensis sp. nov. and Kribbella speibonae sp. nov., isolated from soil.</title>
        <authorList>
            <person name="Curtis S.M."/>
            <person name="Norton I."/>
            <person name="Everest G.J."/>
            <person name="Meyers P.R."/>
        </authorList>
    </citation>
    <scope>NUCLEOTIDE SEQUENCE [LARGE SCALE GENOMIC DNA]</scope>
    <source>
        <strain evidence="7 8">YM55</strain>
    </source>
</reference>
<dbReference type="InterPro" id="IPR006935">
    <property type="entry name" value="Helicase/UvrB_N"/>
</dbReference>
<evidence type="ECO:0000256" key="3">
    <source>
        <dbReference type="ARBA" id="ARBA00022806"/>
    </source>
</evidence>
<dbReference type="GO" id="GO:0003677">
    <property type="term" value="F:DNA binding"/>
    <property type="evidence" value="ECO:0007669"/>
    <property type="project" value="InterPro"/>
</dbReference>
<dbReference type="SMART" id="SM00490">
    <property type="entry name" value="HELICc"/>
    <property type="match status" value="1"/>
</dbReference>